<proteinExistence type="predicted"/>
<dbReference type="Proteomes" id="UP000182427">
    <property type="component" value="Chromosome I"/>
</dbReference>
<dbReference type="AlphaFoldDB" id="A0A1G7HAA3"/>
<gene>
    <name evidence="1" type="ORF">SAMN05444167_0987</name>
</gene>
<sequence>MRAMSTTAAEKLVGLALRIVLSDHVGIPAQDIPDLLTEAEAVFAPKKPRAVKSKKAALRKTTKKAA</sequence>
<evidence type="ECO:0000313" key="1">
    <source>
        <dbReference type="EMBL" id="SDE97291.1"/>
    </source>
</evidence>
<accession>A0A1G7HAA3</accession>
<organism evidence="1 2">
    <name type="scientific">Terriglobus roseus</name>
    <dbReference type="NCBI Taxonomy" id="392734"/>
    <lineage>
        <taxon>Bacteria</taxon>
        <taxon>Pseudomonadati</taxon>
        <taxon>Acidobacteriota</taxon>
        <taxon>Terriglobia</taxon>
        <taxon>Terriglobales</taxon>
        <taxon>Acidobacteriaceae</taxon>
        <taxon>Terriglobus</taxon>
    </lineage>
</organism>
<dbReference type="EMBL" id="LT629690">
    <property type="protein sequence ID" value="SDE97291.1"/>
    <property type="molecule type" value="Genomic_DNA"/>
</dbReference>
<reference evidence="2" key="1">
    <citation type="submission" date="2016-10" db="EMBL/GenBank/DDBJ databases">
        <authorList>
            <person name="Varghese N."/>
            <person name="Submissions S."/>
        </authorList>
    </citation>
    <scope>NUCLEOTIDE SEQUENCE [LARGE SCALE GENOMIC DNA]</scope>
    <source>
        <strain evidence="2">GAS232</strain>
    </source>
</reference>
<name>A0A1G7HAA3_9BACT</name>
<keyword evidence="2" id="KW-1185">Reference proteome</keyword>
<protein>
    <submittedName>
        <fullName evidence="1">Chromosome partitioning protein, ParB family</fullName>
    </submittedName>
</protein>
<evidence type="ECO:0000313" key="2">
    <source>
        <dbReference type="Proteomes" id="UP000182427"/>
    </source>
</evidence>